<evidence type="ECO:0000313" key="4">
    <source>
        <dbReference type="Proteomes" id="UP000000851"/>
    </source>
</evidence>
<dbReference type="InterPro" id="IPR036388">
    <property type="entry name" value="WH-like_DNA-bd_sf"/>
</dbReference>
<evidence type="ECO:0000259" key="2">
    <source>
        <dbReference type="PROSITE" id="PS50995"/>
    </source>
</evidence>
<dbReference type="STRING" id="479433.Caci_3121"/>
<reference evidence="3 4" key="1">
    <citation type="journal article" date="2009" name="Stand. Genomic Sci.">
        <title>Complete genome sequence of Catenulispora acidiphila type strain (ID 139908).</title>
        <authorList>
            <person name="Copeland A."/>
            <person name="Lapidus A."/>
            <person name="Glavina Del Rio T."/>
            <person name="Nolan M."/>
            <person name="Lucas S."/>
            <person name="Chen F."/>
            <person name="Tice H."/>
            <person name="Cheng J.F."/>
            <person name="Bruce D."/>
            <person name="Goodwin L."/>
            <person name="Pitluck S."/>
            <person name="Mikhailova N."/>
            <person name="Pati A."/>
            <person name="Ivanova N."/>
            <person name="Mavromatis K."/>
            <person name="Chen A."/>
            <person name="Palaniappan K."/>
            <person name="Chain P."/>
            <person name="Land M."/>
            <person name="Hauser L."/>
            <person name="Chang Y.J."/>
            <person name="Jeffries C.D."/>
            <person name="Chertkov O."/>
            <person name="Brettin T."/>
            <person name="Detter J.C."/>
            <person name="Han C."/>
            <person name="Ali Z."/>
            <person name="Tindall B.J."/>
            <person name="Goker M."/>
            <person name="Bristow J."/>
            <person name="Eisen J.A."/>
            <person name="Markowitz V."/>
            <person name="Hugenholtz P."/>
            <person name="Kyrpides N.C."/>
            <person name="Klenk H.P."/>
        </authorList>
    </citation>
    <scope>NUCLEOTIDE SEQUENCE [LARGE SCALE GENOMIC DNA]</scope>
    <source>
        <strain evidence="4">DSM 44928 / JCM 14897 / NBRC 102108 / NRRL B-24433 / ID139908</strain>
    </source>
</reference>
<dbReference type="GO" id="GO:0003700">
    <property type="term" value="F:DNA-binding transcription factor activity"/>
    <property type="evidence" value="ECO:0007669"/>
    <property type="project" value="InterPro"/>
</dbReference>
<dbReference type="eggNOG" id="COG1846">
    <property type="taxonomic scope" value="Bacteria"/>
</dbReference>
<gene>
    <name evidence="3" type="ordered locus">Caci_3121</name>
</gene>
<dbReference type="HOGENOM" id="CLU_1406504_0_0_11"/>
<dbReference type="PROSITE" id="PS50995">
    <property type="entry name" value="HTH_MARR_2"/>
    <property type="match status" value="1"/>
</dbReference>
<evidence type="ECO:0000256" key="1">
    <source>
        <dbReference type="SAM" id="MobiDB-lite"/>
    </source>
</evidence>
<dbReference type="Proteomes" id="UP000000851">
    <property type="component" value="Chromosome"/>
</dbReference>
<sequence>MSEQTSAHTAEHEHEDEDDQELVPATGGSLAGRGHRPVRYRPSTGYLPWLLTMCDRELARHMTRLLAELDLTEAQYGVLQALVHLRRASSATLARSVSVTPQAMVGLVAALERKGYITREFGRGAGRVIDAEVTARGKEAYEAAKRRVRALDRSLRRSYTDEEFDQLVGLLERLPGVLGRLDDQRGSRRRVDD</sequence>
<dbReference type="GO" id="GO:0006950">
    <property type="term" value="P:response to stress"/>
    <property type="evidence" value="ECO:0007669"/>
    <property type="project" value="TreeGrafter"/>
</dbReference>
<dbReference type="PANTHER" id="PTHR33164">
    <property type="entry name" value="TRANSCRIPTIONAL REGULATOR, MARR FAMILY"/>
    <property type="match status" value="1"/>
</dbReference>
<dbReference type="InParanoid" id="C7Q4R1"/>
<dbReference type="EMBL" id="CP001700">
    <property type="protein sequence ID" value="ACU72030.1"/>
    <property type="molecule type" value="Genomic_DNA"/>
</dbReference>
<name>C7Q4R1_CATAD</name>
<dbReference type="InterPro" id="IPR039422">
    <property type="entry name" value="MarR/SlyA-like"/>
</dbReference>
<dbReference type="Gene3D" id="1.10.10.10">
    <property type="entry name" value="Winged helix-like DNA-binding domain superfamily/Winged helix DNA-binding domain"/>
    <property type="match status" value="1"/>
</dbReference>
<dbReference type="Pfam" id="PF12802">
    <property type="entry name" value="MarR_2"/>
    <property type="match status" value="1"/>
</dbReference>
<dbReference type="InterPro" id="IPR036390">
    <property type="entry name" value="WH_DNA-bd_sf"/>
</dbReference>
<proteinExistence type="predicted"/>
<dbReference type="SMART" id="SM00347">
    <property type="entry name" value="HTH_MARR"/>
    <property type="match status" value="1"/>
</dbReference>
<protein>
    <submittedName>
        <fullName evidence="3">Transcriptional regulator, MarR family</fullName>
    </submittedName>
</protein>
<evidence type="ECO:0000313" key="3">
    <source>
        <dbReference type="EMBL" id="ACU72030.1"/>
    </source>
</evidence>
<dbReference type="SUPFAM" id="SSF46785">
    <property type="entry name" value="Winged helix' DNA-binding domain"/>
    <property type="match status" value="1"/>
</dbReference>
<dbReference type="InterPro" id="IPR000835">
    <property type="entry name" value="HTH_MarR-typ"/>
</dbReference>
<dbReference type="RefSeq" id="WP_012787323.1">
    <property type="nucleotide sequence ID" value="NC_013131.1"/>
</dbReference>
<feature type="domain" description="HTH marR-type" evidence="2">
    <location>
        <begin position="44"/>
        <end position="176"/>
    </location>
</feature>
<dbReference type="AlphaFoldDB" id="C7Q4R1"/>
<dbReference type="KEGG" id="cai:Caci_3121"/>
<feature type="region of interest" description="Disordered" evidence="1">
    <location>
        <begin position="1"/>
        <end position="37"/>
    </location>
</feature>
<dbReference type="PANTHER" id="PTHR33164:SF43">
    <property type="entry name" value="HTH-TYPE TRANSCRIPTIONAL REPRESSOR YETL"/>
    <property type="match status" value="1"/>
</dbReference>
<organism evidence="3 4">
    <name type="scientific">Catenulispora acidiphila (strain DSM 44928 / JCM 14897 / NBRC 102108 / NRRL B-24433 / ID139908)</name>
    <dbReference type="NCBI Taxonomy" id="479433"/>
    <lineage>
        <taxon>Bacteria</taxon>
        <taxon>Bacillati</taxon>
        <taxon>Actinomycetota</taxon>
        <taxon>Actinomycetes</taxon>
        <taxon>Catenulisporales</taxon>
        <taxon>Catenulisporaceae</taxon>
        <taxon>Catenulispora</taxon>
    </lineage>
</organism>
<accession>C7Q4R1</accession>
<keyword evidence="4" id="KW-1185">Reference proteome</keyword>